<dbReference type="EMBL" id="GGEC01060041">
    <property type="protein sequence ID" value="MBX40525.1"/>
    <property type="molecule type" value="Transcribed_RNA"/>
</dbReference>
<sequence length="63" mass="7340">MSNSVEETSKEKGSTLKPFAMQSRNYSITKSIMMQQDLIKEKPEQTLKRITLQILKLFLYSVQ</sequence>
<reference evidence="1" key="1">
    <citation type="submission" date="2018-02" db="EMBL/GenBank/DDBJ databases">
        <title>Rhizophora mucronata_Transcriptome.</title>
        <authorList>
            <person name="Meera S.P."/>
            <person name="Sreeshan A."/>
            <person name="Augustine A."/>
        </authorList>
    </citation>
    <scope>NUCLEOTIDE SEQUENCE</scope>
    <source>
        <tissue evidence="1">Leaf</tissue>
    </source>
</reference>
<evidence type="ECO:0000313" key="1">
    <source>
        <dbReference type="EMBL" id="MBX40525.1"/>
    </source>
</evidence>
<proteinExistence type="predicted"/>
<organism evidence="1">
    <name type="scientific">Rhizophora mucronata</name>
    <name type="common">Asiatic mangrove</name>
    <dbReference type="NCBI Taxonomy" id="61149"/>
    <lineage>
        <taxon>Eukaryota</taxon>
        <taxon>Viridiplantae</taxon>
        <taxon>Streptophyta</taxon>
        <taxon>Embryophyta</taxon>
        <taxon>Tracheophyta</taxon>
        <taxon>Spermatophyta</taxon>
        <taxon>Magnoliopsida</taxon>
        <taxon>eudicotyledons</taxon>
        <taxon>Gunneridae</taxon>
        <taxon>Pentapetalae</taxon>
        <taxon>rosids</taxon>
        <taxon>fabids</taxon>
        <taxon>Malpighiales</taxon>
        <taxon>Rhizophoraceae</taxon>
        <taxon>Rhizophora</taxon>
    </lineage>
</organism>
<accession>A0A2P2NDH8</accession>
<protein>
    <submittedName>
        <fullName evidence="1">Uncharacterized protein</fullName>
    </submittedName>
</protein>
<dbReference type="AlphaFoldDB" id="A0A2P2NDH8"/>
<name>A0A2P2NDH8_RHIMU</name>